<dbReference type="GO" id="GO:0006508">
    <property type="term" value="P:proteolysis"/>
    <property type="evidence" value="ECO:0007669"/>
    <property type="project" value="UniProtKB-KW"/>
</dbReference>
<dbReference type="AlphaFoldDB" id="A0A0A5I207"/>
<keyword evidence="3 6" id="KW-0378">Hydrolase</keyword>
<evidence type="ECO:0000256" key="5">
    <source>
        <dbReference type="PIRSR" id="PIRSR615500-1"/>
    </source>
</evidence>
<evidence type="ECO:0000259" key="11">
    <source>
        <dbReference type="Pfam" id="PF04151"/>
    </source>
</evidence>
<dbReference type="GO" id="GO:0004252">
    <property type="term" value="F:serine-type endopeptidase activity"/>
    <property type="evidence" value="ECO:0007669"/>
    <property type="project" value="UniProtKB-UniRule"/>
</dbReference>
<feature type="chain" id="PRO_5002011414" evidence="9">
    <location>
        <begin position="31"/>
        <end position="584"/>
    </location>
</feature>
<dbReference type="InterPro" id="IPR023827">
    <property type="entry name" value="Peptidase_S8_Asp-AS"/>
</dbReference>
<dbReference type="EMBL" id="AVPF01000011">
    <property type="protein sequence ID" value="KGX89887.1"/>
    <property type="molecule type" value="Genomic_DNA"/>
</dbReference>
<feature type="signal peptide" evidence="9">
    <location>
        <begin position="1"/>
        <end position="30"/>
    </location>
</feature>
<evidence type="ECO:0000256" key="1">
    <source>
        <dbReference type="ARBA" id="ARBA00011073"/>
    </source>
</evidence>
<dbReference type="SUPFAM" id="SSF52743">
    <property type="entry name" value="Subtilisin-like"/>
    <property type="match status" value="1"/>
</dbReference>
<dbReference type="eggNOG" id="COG1404">
    <property type="taxonomic scope" value="Bacteria"/>
</dbReference>
<organism evidence="13 14">
    <name type="scientific">Pontibacillus marinus BH030004 = DSM 16465</name>
    <dbReference type="NCBI Taxonomy" id="1385511"/>
    <lineage>
        <taxon>Bacteria</taxon>
        <taxon>Bacillati</taxon>
        <taxon>Bacillota</taxon>
        <taxon>Bacilli</taxon>
        <taxon>Bacillales</taxon>
        <taxon>Bacillaceae</taxon>
        <taxon>Pontibacillus</taxon>
    </lineage>
</organism>
<dbReference type="PANTHER" id="PTHR43806:SF65">
    <property type="entry name" value="SERINE PROTEASE APRX"/>
    <property type="match status" value="1"/>
</dbReference>
<evidence type="ECO:0000256" key="9">
    <source>
        <dbReference type="SAM" id="SignalP"/>
    </source>
</evidence>
<feature type="active site" description="Charge relay system" evidence="5 6">
    <location>
        <position position="225"/>
    </location>
</feature>
<feature type="domain" description="Tk-SP N-propeptide" evidence="12">
    <location>
        <begin position="56"/>
        <end position="128"/>
    </location>
</feature>
<dbReference type="Proteomes" id="UP000030403">
    <property type="component" value="Unassembled WGS sequence"/>
</dbReference>
<dbReference type="InterPro" id="IPR015500">
    <property type="entry name" value="Peptidase_S8_subtilisin-rel"/>
</dbReference>
<feature type="active site" description="Charge relay system" evidence="5 6">
    <location>
        <position position="400"/>
    </location>
</feature>
<reference evidence="13 14" key="1">
    <citation type="submission" date="2013-08" db="EMBL/GenBank/DDBJ databases">
        <authorList>
            <person name="Huang J."/>
            <person name="Wang G."/>
        </authorList>
    </citation>
    <scope>NUCLEOTIDE SEQUENCE [LARGE SCALE GENOMIC DNA]</scope>
    <source>
        <strain evidence="13 14">BH030004</strain>
    </source>
</reference>
<dbReference type="Pfam" id="PF00082">
    <property type="entry name" value="Peptidase_S8"/>
    <property type="match status" value="1"/>
</dbReference>
<dbReference type="InterPro" id="IPR022398">
    <property type="entry name" value="Peptidase_S8_His-AS"/>
</dbReference>
<gene>
    <name evidence="13" type="ORF">N783_03265</name>
</gene>
<dbReference type="CDD" id="cd07487">
    <property type="entry name" value="Peptidases_S8_1"/>
    <property type="match status" value="1"/>
</dbReference>
<comment type="caution">
    <text evidence="13">The sequence shown here is derived from an EMBL/GenBank/DDBJ whole genome shotgun (WGS) entry which is preliminary data.</text>
</comment>
<dbReference type="STRING" id="1385511.GCA_000425225_02744"/>
<feature type="active site" description="Charge relay system" evidence="5 6">
    <location>
        <position position="191"/>
    </location>
</feature>
<dbReference type="Gene3D" id="3.30.70.80">
    <property type="entry name" value="Peptidase S8 propeptide/proteinase inhibitor I9"/>
    <property type="match status" value="1"/>
</dbReference>
<evidence type="ECO:0000259" key="12">
    <source>
        <dbReference type="Pfam" id="PF18237"/>
    </source>
</evidence>
<dbReference type="PANTHER" id="PTHR43806">
    <property type="entry name" value="PEPTIDASE S8"/>
    <property type="match status" value="1"/>
</dbReference>
<dbReference type="InterPro" id="IPR036852">
    <property type="entry name" value="Peptidase_S8/S53_dom_sf"/>
</dbReference>
<dbReference type="PRINTS" id="PR00723">
    <property type="entry name" value="SUBTILISIN"/>
</dbReference>
<evidence type="ECO:0000256" key="2">
    <source>
        <dbReference type="ARBA" id="ARBA00022670"/>
    </source>
</evidence>
<evidence type="ECO:0000256" key="7">
    <source>
        <dbReference type="RuleBase" id="RU003355"/>
    </source>
</evidence>
<proteinExistence type="inferred from homology"/>
<feature type="region of interest" description="Disordered" evidence="8">
    <location>
        <begin position="34"/>
        <end position="53"/>
    </location>
</feature>
<evidence type="ECO:0000256" key="6">
    <source>
        <dbReference type="PROSITE-ProRule" id="PRU01240"/>
    </source>
</evidence>
<dbReference type="PROSITE" id="PS00136">
    <property type="entry name" value="SUBTILASE_ASP"/>
    <property type="match status" value="1"/>
</dbReference>
<dbReference type="Pfam" id="PF04151">
    <property type="entry name" value="PPC"/>
    <property type="match status" value="1"/>
</dbReference>
<evidence type="ECO:0000256" key="4">
    <source>
        <dbReference type="ARBA" id="ARBA00022825"/>
    </source>
</evidence>
<evidence type="ECO:0000313" key="13">
    <source>
        <dbReference type="EMBL" id="KGX89887.1"/>
    </source>
</evidence>
<dbReference type="PROSITE" id="PS00138">
    <property type="entry name" value="SUBTILASE_SER"/>
    <property type="match status" value="1"/>
</dbReference>
<feature type="domain" description="Peptidase S8/S53" evidence="10">
    <location>
        <begin position="184"/>
        <end position="448"/>
    </location>
</feature>
<evidence type="ECO:0000256" key="3">
    <source>
        <dbReference type="ARBA" id="ARBA00022801"/>
    </source>
</evidence>
<keyword evidence="2 6" id="KW-0645">Protease</keyword>
<keyword evidence="14" id="KW-1185">Reference proteome</keyword>
<name>A0A0A5I207_9BACI</name>
<dbReference type="Gene3D" id="3.40.50.200">
    <property type="entry name" value="Peptidase S8/S53 domain"/>
    <property type="match status" value="1"/>
</dbReference>
<dbReference type="InterPro" id="IPR023828">
    <property type="entry name" value="Peptidase_S8_Ser-AS"/>
</dbReference>
<evidence type="ECO:0000313" key="14">
    <source>
        <dbReference type="Proteomes" id="UP000030403"/>
    </source>
</evidence>
<dbReference type="PROSITE" id="PS51892">
    <property type="entry name" value="SUBTILASE"/>
    <property type="match status" value="1"/>
</dbReference>
<dbReference type="InterPro" id="IPR041326">
    <property type="entry name" value="Tk-SP_N-pro"/>
</dbReference>
<keyword evidence="9" id="KW-0732">Signal</keyword>
<dbReference type="InterPro" id="IPR000209">
    <property type="entry name" value="Peptidase_S8/S53_dom"/>
</dbReference>
<evidence type="ECO:0000259" key="10">
    <source>
        <dbReference type="Pfam" id="PF00082"/>
    </source>
</evidence>
<keyword evidence="4 6" id="KW-0720">Serine protease</keyword>
<feature type="domain" description="Peptidase C-terminal archaeal/bacterial" evidence="11">
    <location>
        <begin position="485"/>
        <end position="560"/>
    </location>
</feature>
<protein>
    <submittedName>
        <fullName evidence="13">Peptidase S8</fullName>
    </submittedName>
</protein>
<dbReference type="InterPro" id="IPR037045">
    <property type="entry name" value="S8pro/Inhibitor_I9_sf"/>
</dbReference>
<dbReference type="Pfam" id="PF18237">
    <property type="entry name" value="Tk-SP_N-pro"/>
    <property type="match status" value="1"/>
</dbReference>
<dbReference type="InterPro" id="IPR050131">
    <property type="entry name" value="Peptidase_S8_subtilisin-like"/>
</dbReference>
<dbReference type="InterPro" id="IPR007280">
    <property type="entry name" value="Peptidase_C_arc/bac"/>
</dbReference>
<sequence>MGGRNIMNKNKWLSAFLVTSLALTPTLASADSIGQHDANKNDPKQAKEAPAAMVDKDQNKLYDNLEQKLKEMQQNEKLPVIIQFDTSNMPGKSSKALDKKLKNQVGKYSTKHTYSVVKGVAATLNKKQIEKMKNISFVKQVELDVEVQMRNGTANHWFGTEKARGDFGLSGDGDGNPDSYSKDDYVVAVIDTGIDASHTDLDEGKVLGWKDYVNGQVNPYDDQGHGTHVAGIAAGEGEANATYKGVAPEAGLVGIKVLDSQGSGSMSDIAAGVDWAVQNKDKYGIEVLNLSLGSSASSDGTDITSEAVNNAVDAGLVVMVAAGNSGPETYTVGSPGAAEKAITVGAAADPGEGGYFLADFSSRGYTADERIKPDIVAPGYNITAPEANTGNGYIAHSGTSMATPFTAGTALLLLDANPSLTPAQLESHLTGTAEDWGPAGKDIDYGHGLLDGYAAVESAGGLSGTNIAKPDHFYADGNLSGSGASDVYELEVTNTDYPVALTTIMPDWSSSWFYGSSPDFDVYVYDGSGSVVAKSEGTKRQETVSFQPSSTGTYTVEVYSYSDAGDYFFDTSAGANSLTQTTDQ</sequence>
<accession>A0A0A5I207</accession>
<feature type="compositionally biased region" description="Basic and acidic residues" evidence="8">
    <location>
        <begin position="37"/>
        <end position="47"/>
    </location>
</feature>
<dbReference type="Gene3D" id="2.60.120.380">
    <property type="match status" value="1"/>
</dbReference>
<evidence type="ECO:0000256" key="8">
    <source>
        <dbReference type="SAM" id="MobiDB-lite"/>
    </source>
</evidence>
<comment type="similarity">
    <text evidence="1 6 7">Belongs to the peptidase S8 family.</text>
</comment>
<dbReference type="PROSITE" id="PS00137">
    <property type="entry name" value="SUBTILASE_HIS"/>
    <property type="match status" value="1"/>
</dbReference>